<feature type="compositionally biased region" description="Polar residues" evidence="1">
    <location>
        <begin position="12"/>
        <end position="34"/>
    </location>
</feature>
<feature type="non-terminal residue" evidence="2">
    <location>
        <position position="171"/>
    </location>
</feature>
<feature type="region of interest" description="Disordered" evidence="1">
    <location>
        <begin position="1"/>
        <end position="86"/>
    </location>
</feature>
<dbReference type="RefSeq" id="XP_014149045.1">
    <property type="nucleotide sequence ID" value="XM_014293570.1"/>
</dbReference>
<sequence>MPTDVCVRRTSSRTATPRISSTQPEKENTSTTTARRNKRKQTLPVPDDSSTPRKRSAQFTLMANSHAQSQVANRNLIEDRSTKRAKQLTDESVLVVTGSSLPMRTLPAPELKINSGCACVVKTPEQVAVASVESVKAGANKRGETETDDAKQLELSIPENTRSSAVVRSDR</sequence>
<accession>A0A0L0FGI6</accession>
<keyword evidence="3" id="KW-1185">Reference proteome</keyword>
<name>A0A0L0FGI6_9EUKA</name>
<dbReference type="Proteomes" id="UP000054560">
    <property type="component" value="Unassembled WGS sequence"/>
</dbReference>
<organism evidence="2 3">
    <name type="scientific">Sphaeroforma arctica JP610</name>
    <dbReference type="NCBI Taxonomy" id="667725"/>
    <lineage>
        <taxon>Eukaryota</taxon>
        <taxon>Ichthyosporea</taxon>
        <taxon>Ichthyophonida</taxon>
        <taxon>Sphaeroforma</taxon>
    </lineage>
</organism>
<dbReference type="GeneID" id="25912830"/>
<evidence type="ECO:0000313" key="3">
    <source>
        <dbReference type="Proteomes" id="UP000054560"/>
    </source>
</evidence>
<evidence type="ECO:0000313" key="2">
    <source>
        <dbReference type="EMBL" id="KNC75143.1"/>
    </source>
</evidence>
<dbReference type="AlphaFoldDB" id="A0A0L0FGI6"/>
<evidence type="ECO:0000256" key="1">
    <source>
        <dbReference type="SAM" id="MobiDB-lite"/>
    </source>
</evidence>
<feature type="compositionally biased region" description="Basic and acidic residues" evidence="1">
    <location>
        <begin position="141"/>
        <end position="152"/>
    </location>
</feature>
<proteinExistence type="predicted"/>
<feature type="region of interest" description="Disordered" evidence="1">
    <location>
        <begin position="136"/>
        <end position="171"/>
    </location>
</feature>
<gene>
    <name evidence="2" type="ORF">SARC_12326</name>
</gene>
<protein>
    <submittedName>
        <fullName evidence="2">Uncharacterized protein</fullName>
    </submittedName>
</protein>
<dbReference type="EMBL" id="KQ243821">
    <property type="protein sequence ID" value="KNC75143.1"/>
    <property type="molecule type" value="Genomic_DNA"/>
</dbReference>
<reference evidence="2 3" key="1">
    <citation type="submission" date="2011-02" db="EMBL/GenBank/DDBJ databases">
        <title>The Genome Sequence of Sphaeroforma arctica JP610.</title>
        <authorList>
            <consortium name="The Broad Institute Genome Sequencing Platform"/>
            <person name="Russ C."/>
            <person name="Cuomo C."/>
            <person name="Young S.K."/>
            <person name="Zeng Q."/>
            <person name="Gargeya S."/>
            <person name="Alvarado L."/>
            <person name="Berlin A."/>
            <person name="Chapman S.B."/>
            <person name="Chen Z."/>
            <person name="Freedman E."/>
            <person name="Gellesch M."/>
            <person name="Goldberg J."/>
            <person name="Griggs A."/>
            <person name="Gujja S."/>
            <person name="Heilman E."/>
            <person name="Heiman D."/>
            <person name="Howarth C."/>
            <person name="Mehta T."/>
            <person name="Neiman D."/>
            <person name="Pearson M."/>
            <person name="Roberts A."/>
            <person name="Saif S."/>
            <person name="Shea T."/>
            <person name="Shenoy N."/>
            <person name="Sisk P."/>
            <person name="Stolte C."/>
            <person name="Sykes S."/>
            <person name="White J."/>
            <person name="Yandava C."/>
            <person name="Burger G."/>
            <person name="Gray M.W."/>
            <person name="Holland P.W.H."/>
            <person name="King N."/>
            <person name="Lang F.B.F."/>
            <person name="Roger A.J."/>
            <person name="Ruiz-Trillo I."/>
            <person name="Haas B."/>
            <person name="Nusbaum C."/>
            <person name="Birren B."/>
        </authorList>
    </citation>
    <scope>NUCLEOTIDE SEQUENCE [LARGE SCALE GENOMIC DNA]</scope>
    <source>
        <strain evidence="2 3">JP610</strain>
    </source>
</reference>
<feature type="compositionally biased region" description="Polar residues" evidence="1">
    <location>
        <begin position="57"/>
        <end position="73"/>
    </location>
</feature>
<feature type="compositionally biased region" description="Polar residues" evidence="1">
    <location>
        <begin position="158"/>
        <end position="171"/>
    </location>
</feature>